<keyword evidence="5" id="KW-0456">Lyase</keyword>
<gene>
    <name evidence="7" type="ORF">EDD38_0221</name>
    <name evidence="6" type="ORF">EDD39_6435</name>
</gene>
<name>A0A3N4RGM8_9ACTN</name>
<evidence type="ECO:0000313" key="6">
    <source>
        <dbReference type="EMBL" id="ROR38255.1"/>
    </source>
</evidence>
<dbReference type="EMBL" id="RJVJ01000002">
    <property type="protein sequence ID" value="ROR38255.1"/>
    <property type="molecule type" value="Genomic_DNA"/>
</dbReference>
<dbReference type="EMBL" id="RKQG01000001">
    <property type="protein sequence ID" value="RPE31976.1"/>
    <property type="molecule type" value="Genomic_DNA"/>
</dbReference>
<comment type="similarity">
    <text evidence="2">Belongs to the pterin-4-alpha-carbinolamine dehydratase family.</text>
</comment>
<reference evidence="8 9" key="1">
    <citation type="submission" date="2018-11" db="EMBL/GenBank/DDBJ databases">
        <title>Sequencing the genomes of 1000 actinobacteria strains.</title>
        <authorList>
            <person name="Klenk H.-P."/>
        </authorList>
    </citation>
    <scope>NUCLEOTIDE SEQUENCE [LARGE SCALE GENOMIC DNA]</scope>
    <source>
        <strain evidence="6 9">DSM 44780</strain>
        <strain evidence="7 8">DSM 44781</strain>
    </source>
</reference>
<dbReference type="GO" id="GO:0008124">
    <property type="term" value="F:4-alpha-hydroxytetrahydrobiopterin dehydratase activity"/>
    <property type="evidence" value="ECO:0007669"/>
    <property type="project" value="UniProtKB-EC"/>
</dbReference>
<organism evidence="7 8">
    <name type="scientific">Kitasatospora cineracea</name>
    <dbReference type="NCBI Taxonomy" id="88074"/>
    <lineage>
        <taxon>Bacteria</taxon>
        <taxon>Bacillati</taxon>
        <taxon>Actinomycetota</taxon>
        <taxon>Actinomycetes</taxon>
        <taxon>Kitasatosporales</taxon>
        <taxon>Streptomycetaceae</taxon>
        <taxon>Kitasatospora</taxon>
    </lineage>
</organism>
<comment type="caution">
    <text evidence="7">The sequence shown here is derived from an EMBL/GenBank/DDBJ whole genome shotgun (WGS) entry which is preliminary data.</text>
</comment>
<dbReference type="Pfam" id="PF01329">
    <property type="entry name" value="Pterin_4a"/>
    <property type="match status" value="1"/>
</dbReference>
<dbReference type="InterPro" id="IPR036428">
    <property type="entry name" value="PCD_sf"/>
</dbReference>
<comment type="catalytic activity">
    <reaction evidence="1">
        <text>(4aS,6R)-4a-hydroxy-L-erythro-5,6,7,8-tetrahydrobiopterin = (6R)-L-erythro-6,7-dihydrobiopterin + H2O</text>
        <dbReference type="Rhea" id="RHEA:11920"/>
        <dbReference type="ChEBI" id="CHEBI:15377"/>
        <dbReference type="ChEBI" id="CHEBI:15642"/>
        <dbReference type="ChEBI" id="CHEBI:43120"/>
        <dbReference type="EC" id="4.2.1.96"/>
    </reaction>
</comment>
<dbReference type="NCBIfam" id="NF002017">
    <property type="entry name" value="PRK00823.1-2"/>
    <property type="match status" value="1"/>
</dbReference>
<evidence type="ECO:0000313" key="7">
    <source>
        <dbReference type="EMBL" id="RPE31976.1"/>
    </source>
</evidence>
<evidence type="ECO:0000256" key="2">
    <source>
        <dbReference type="ARBA" id="ARBA00006472"/>
    </source>
</evidence>
<dbReference type="CDD" id="cd00488">
    <property type="entry name" value="PCD_DCoH"/>
    <property type="match status" value="1"/>
</dbReference>
<dbReference type="Gene3D" id="3.30.1360.20">
    <property type="entry name" value="Transcriptional coactivator/pterin dehydratase"/>
    <property type="match status" value="1"/>
</dbReference>
<dbReference type="Proteomes" id="UP000266906">
    <property type="component" value="Unassembled WGS sequence"/>
</dbReference>
<dbReference type="RefSeq" id="WP_030461158.1">
    <property type="nucleotide sequence ID" value="NZ_JBEXVB010000192.1"/>
</dbReference>
<accession>A0A3N4RGM8</accession>
<dbReference type="SUPFAM" id="SSF55248">
    <property type="entry name" value="PCD-like"/>
    <property type="match status" value="1"/>
</dbReference>
<dbReference type="OrthoDB" id="15077at2"/>
<dbReference type="InterPro" id="IPR001533">
    <property type="entry name" value="Pterin_deHydtase"/>
</dbReference>
<protein>
    <recommendedName>
        <fullName evidence="4">Putative pterin-4-alpha-carbinolamine dehydratase</fullName>
        <ecNumber evidence="3">4.2.1.96</ecNumber>
    </recommendedName>
</protein>
<dbReference type="EC" id="4.2.1.96" evidence="3"/>
<keyword evidence="8" id="KW-1185">Reference proteome</keyword>
<dbReference type="PANTHER" id="PTHR12599">
    <property type="entry name" value="PTERIN-4-ALPHA-CARBINOLAMINE DEHYDRATASE"/>
    <property type="match status" value="1"/>
</dbReference>
<evidence type="ECO:0000313" key="8">
    <source>
        <dbReference type="Proteomes" id="UP000266906"/>
    </source>
</evidence>
<dbReference type="PANTHER" id="PTHR12599:SF0">
    <property type="entry name" value="PTERIN-4-ALPHA-CARBINOLAMINE DEHYDRATASE"/>
    <property type="match status" value="1"/>
</dbReference>
<evidence type="ECO:0000313" key="9">
    <source>
        <dbReference type="Proteomes" id="UP000267408"/>
    </source>
</evidence>
<evidence type="ECO:0000256" key="1">
    <source>
        <dbReference type="ARBA" id="ARBA00001554"/>
    </source>
</evidence>
<dbReference type="AlphaFoldDB" id="A0A3N4RGM8"/>
<evidence type="ECO:0000256" key="3">
    <source>
        <dbReference type="ARBA" id="ARBA00013252"/>
    </source>
</evidence>
<accession>A0A8G1UCJ9</accession>
<evidence type="ECO:0000256" key="4">
    <source>
        <dbReference type="ARBA" id="ARBA00021735"/>
    </source>
</evidence>
<dbReference type="Proteomes" id="UP000267408">
    <property type="component" value="Unassembled WGS sequence"/>
</dbReference>
<evidence type="ECO:0000256" key="5">
    <source>
        <dbReference type="ARBA" id="ARBA00023239"/>
    </source>
</evidence>
<proteinExistence type="inferred from homology"/>
<dbReference type="GO" id="GO:0006729">
    <property type="term" value="P:tetrahydrobiopterin biosynthetic process"/>
    <property type="evidence" value="ECO:0007669"/>
    <property type="project" value="InterPro"/>
</dbReference>
<sequence length="98" mass="10694">MSRTRLSEEQIANALADLPQWTRTGEAITRTAETASFPTAIKVVDAVAEQAEALDHHPDIDIRWRTLTFLLTTHSSGGLTSLDITVAHLIDRALDDAA</sequence>